<feature type="transmembrane region" description="Helical" evidence="4">
    <location>
        <begin position="672"/>
        <end position="692"/>
    </location>
</feature>
<dbReference type="InterPro" id="IPR015943">
    <property type="entry name" value="WD40/YVTN_repeat-like_dom_sf"/>
</dbReference>
<accession>A0ABP6QG51</accession>
<dbReference type="InterPro" id="IPR020472">
    <property type="entry name" value="WD40_PAC1"/>
</dbReference>
<evidence type="ECO:0000313" key="7">
    <source>
        <dbReference type="Proteomes" id="UP001501237"/>
    </source>
</evidence>
<reference evidence="7" key="1">
    <citation type="journal article" date="2019" name="Int. J. Syst. Evol. Microbiol.">
        <title>The Global Catalogue of Microorganisms (GCM) 10K type strain sequencing project: providing services to taxonomists for standard genome sequencing and annotation.</title>
        <authorList>
            <consortium name="The Broad Institute Genomics Platform"/>
            <consortium name="The Broad Institute Genome Sequencing Center for Infectious Disease"/>
            <person name="Wu L."/>
            <person name="Ma J."/>
        </authorList>
    </citation>
    <scope>NUCLEOTIDE SEQUENCE [LARGE SCALE GENOMIC DNA]</scope>
    <source>
        <strain evidence="7">JCM 9377</strain>
    </source>
</reference>
<dbReference type="RefSeq" id="WP_344833245.1">
    <property type="nucleotide sequence ID" value="NZ_BAAAUV010000014.1"/>
</dbReference>
<dbReference type="PRINTS" id="PR00320">
    <property type="entry name" value="GPROTEINBRPT"/>
</dbReference>
<keyword evidence="4" id="KW-1133">Transmembrane helix</keyword>
<dbReference type="SUPFAM" id="SSF55073">
    <property type="entry name" value="Nucleotide cyclase"/>
    <property type="match status" value="1"/>
</dbReference>
<dbReference type="Proteomes" id="UP001501237">
    <property type="component" value="Unassembled WGS sequence"/>
</dbReference>
<evidence type="ECO:0000256" key="4">
    <source>
        <dbReference type="SAM" id="Phobius"/>
    </source>
</evidence>
<feature type="repeat" description="WD" evidence="3">
    <location>
        <begin position="881"/>
        <end position="922"/>
    </location>
</feature>
<dbReference type="SUPFAM" id="SSF52540">
    <property type="entry name" value="P-loop containing nucleoside triphosphate hydrolases"/>
    <property type="match status" value="2"/>
</dbReference>
<sequence length="1378" mass="143629">MPEGSATAFVPHGRCSVIVTDIVGYGGFRTPGQQRRIREKHYGMLEGGLADAGIEPGGCYWEDRGDGILLAVPPEVPPLLLLTEVLGNLQYRLRACNLAAGPGERIRLRVGLHAGEAHHDGRGLTGTDVNLVFRLIDSRGLKERLRESTKALAFVTSDEVYRTVVKTAPPPVDPDEFTALRVREKETAATAWYQLRGRAEPGAPAVAGSPVELCPYPGLTAFGLDDARWFFGRGQATADLLERLSARLENPGPLVVVGPSGVGKSSLLRAGLLHGARDGRLGVPGSGEWRRVVFTPTADLAGDFAALLAGLAGIPSADPPPPPSAEALLEARTALAGRSEGAEDRIVLVVDQLEAMFTLCPDREQHRAFVEALVALASPREGGPLALVVLGLRADFLGRCMAFPELVRALGEDTVFLEPMTAAELREAIELPARAADLEVEAGLVEVLLHDLGVGENEGYDPGALPLLAHALRATWRQGGGRALGLDAYHAAGGVEGAIAKSAERVYRDLDEPGKEIARRLLLRMIKISEDAETPRRESREGLLQGSVDAGAAASVLEALAEARLVILDETTAEISHDALLREWPQLREWIDANRAGLLIGQRLDDAAGDWERGGRHPSDLLRSPRLAIVQGWAETEGASLAPLAGTFLDASAAAERRELTTARSRARRLRYLLSFVCVLLVFAAATGAVALREQRTAARERTEAQSRQLAGAATVLTESQPETALLLSVQAFRVHASPEARDRLLSTQAHYLSERLATEGPAYAVAYRPDGRGIAGADSAGVRVWDEANRPAPTSLPAGAYYGLAYAPDGRTLAASGQNGSVVLADQVTGEVHVLVDAARARGPAGAVAYSRDGHLLAAAGHDGTVRVWDAASRREVMTLTGGLGAVESIAFSPDGRRLAGATADSAVLVWALTPGAVARRLTGHVGPVRSVAFSPDGRTVASGGDEGAVRLWDAATGEVAGSLRGHIGPVRSVVFSPGGALLASGGDDASVRLWDVASRSPLTQLSGPSGPVAGLAFSPSGGTLAAAGADSSIGLWRLGPLGPPDHGRPGGAAALVMARDGRPLLASTDGSGPIRLWDVISGRLLHTLGAGGVEPGVLAFNATGTALAAADGERVAVWDLGATGPPGRPRTTRSPEAVRALAFSPDGRTLALGSGRTLRLWPLDRRGPTTSRTPHPSPINAVAFSPDGALVATGSDDRTVSLTRVGAASGGPSDCSGHSAPVRALAFGPSGGLLASASADHTVKLWSLRDRCRLVRTFTGHAQGVVAVAVSADGTRIADVGEEGFIDLWNLDSGTDEVTSGRRVASLTGFSGASALVFGTGRDTLVSAGPSGRPQLWDTDTARVAARICAPAPAPPPVWTDYVQPGLAPPCPRRPG</sequence>
<protein>
    <recommendedName>
        <fullName evidence="5">Novel STAND NTPase 1 domain-containing protein</fullName>
    </recommendedName>
</protein>
<dbReference type="PROSITE" id="PS50294">
    <property type="entry name" value="WD_REPEATS_REGION"/>
    <property type="match status" value="8"/>
</dbReference>
<feature type="repeat" description="WD" evidence="3">
    <location>
        <begin position="848"/>
        <end position="880"/>
    </location>
</feature>
<dbReference type="InterPro" id="IPR001680">
    <property type="entry name" value="WD40_rpt"/>
</dbReference>
<dbReference type="InterPro" id="IPR019775">
    <property type="entry name" value="WD40_repeat_CS"/>
</dbReference>
<dbReference type="Pfam" id="PF20703">
    <property type="entry name" value="nSTAND1"/>
    <property type="match status" value="1"/>
</dbReference>
<evidence type="ECO:0000256" key="1">
    <source>
        <dbReference type="ARBA" id="ARBA00022574"/>
    </source>
</evidence>
<name>A0ABP6QG51_9ACTN</name>
<dbReference type="Gene3D" id="3.30.70.1230">
    <property type="entry name" value="Nucleotide cyclase"/>
    <property type="match status" value="1"/>
</dbReference>
<feature type="repeat" description="WD" evidence="3">
    <location>
        <begin position="923"/>
        <end position="964"/>
    </location>
</feature>
<feature type="domain" description="Novel STAND NTPase 1" evidence="5">
    <location>
        <begin position="215"/>
        <end position="618"/>
    </location>
</feature>
<feature type="repeat" description="WD" evidence="3">
    <location>
        <begin position="1217"/>
        <end position="1258"/>
    </location>
</feature>
<evidence type="ECO:0000259" key="5">
    <source>
        <dbReference type="Pfam" id="PF20703"/>
    </source>
</evidence>
<organism evidence="6 7">
    <name type="scientific">Actinocorallia longicatena</name>
    <dbReference type="NCBI Taxonomy" id="111803"/>
    <lineage>
        <taxon>Bacteria</taxon>
        <taxon>Bacillati</taxon>
        <taxon>Actinomycetota</taxon>
        <taxon>Actinomycetes</taxon>
        <taxon>Streptosporangiales</taxon>
        <taxon>Thermomonosporaceae</taxon>
        <taxon>Actinocorallia</taxon>
    </lineage>
</organism>
<comment type="caution">
    <text evidence="6">The sequence shown here is derived from an EMBL/GenBank/DDBJ whole genome shotgun (WGS) entry which is preliminary data.</text>
</comment>
<dbReference type="CDD" id="cd00200">
    <property type="entry name" value="WD40"/>
    <property type="match status" value="1"/>
</dbReference>
<evidence type="ECO:0000256" key="2">
    <source>
        <dbReference type="ARBA" id="ARBA00022737"/>
    </source>
</evidence>
<dbReference type="SUPFAM" id="SSF50998">
    <property type="entry name" value="Quinoprotein alcohol dehydrogenase-like"/>
    <property type="match status" value="2"/>
</dbReference>
<dbReference type="PANTHER" id="PTHR44129">
    <property type="entry name" value="WD REPEAT-CONTAINING PROTEIN POP1"/>
    <property type="match status" value="1"/>
</dbReference>
<feature type="repeat" description="WD" evidence="3">
    <location>
        <begin position="1174"/>
        <end position="1204"/>
    </location>
</feature>
<keyword evidence="7" id="KW-1185">Reference proteome</keyword>
<dbReference type="InterPro" id="IPR011047">
    <property type="entry name" value="Quinoprotein_ADH-like_sf"/>
</dbReference>
<keyword evidence="4" id="KW-0472">Membrane</keyword>
<feature type="repeat" description="WD" evidence="3">
    <location>
        <begin position="1007"/>
        <end position="1040"/>
    </location>
</feature>
<dbReference type="PROSITE" id="PS00678">
    <property type="entry name" value="WD_REPEATS_1"/>
    <property type="match status" value="1"/>
</dbReference>
<dbReference type="SMART" id="SM00320">
    <property type="entry name" value="WD40"/>
    <property type="match status" value="13"/>
</dbReference>
<evidence type="ECO:0000313" key="6">
    <source>
        <dbReference type="EMBL" id="GAA3225208.1"/>
    </source>
</evidence>
<dbReference type="InterPro" id="IPR027417">
    <property type="entry name" value="P-loop_NTPase"/>
</dbReference>
<dbReference type="InterPro" id="IPR049052">
    <property type="entry name" value="nSTAND1"/>
</dbReference>
<dbReference type="InterPro" id="IPR029787">
    <property type="entry name" value="Nucleotide_cyclase"/>
</dbReference>
<dbReference type="Pfam" id="PF00400">
    <property type="entry name" value="WD40"/>
    <property type="match status" value="9"/>
</dbReference>
<dbReference type="EMBL" id="BAAAUV010000014">
    <property type="protein sequence ID" value="GAA3225208.1"/>
    <property type="molecule type" value="Genomic_DNA"/>
</dbReference>
<evidence type="ECO:0000256" key="3">
    <source>
        <dbReference type="PROSITE-ProRule" id="PRU00221"/>
    </source>
</evidence>
<gene>
    <name evidence="6" type="ORF">GCM10010468_52750</name>
</gene>
<keyword evidence="2" id="KW-0677">Repeat</keyword>
<dbReference type="InterPro" id="IPR050349">
    <property type="entry name" value="WD_LIS1/nudF_dynein_reg"/>
</dbReference>
<feature type="repeat" description="WD" evidence="3">
    <location>
        <begin position="1260"/>
        <end position="1301"/>
    </location>
</feature>
<feature type="repeat" description="WD" evidence="3">
    <location>
        <begin position="965"/>
        <end position="1006"/>
    </location>
</feature>
<keyword evidence="4" id="KW-0812">Transmembrane</keyword>
<keyword evidence="1 3" id="KW-0853">WD repeat</keyword>
<dbReference type="PROSITE" id="PS50082">
    <property type="entry name" value="WD_REPEATS_2"/>
    <property type="match status" value="8"/>
</dbReference>
<dbReference type="Gene3D" id="2.130.10.10">
    <property type="entry name" value="YVTN repeat-like/Quinoprotein amine dehydrogenase"/>
    <property type="match status" value="3"/>
</dbReference>
<proteinExistence type="predicted"/>